<accession>A0ABP9U2T0</accession>
<sequence>MNVRSTGKRFLLDALPPAMAAYLRKERVSWSKQYKRNKRSLAAAISSRSFTKALTSRVEENTVV</sequence>
<reference evidence="1 2" key="1">
    <citation type="submission" date="2024-02" db="EMBL/GenBank/DDBJ databases">
        <title>Characterization of antibiotic resistant novel bacterial strains and their environmental applications.</title>
        <authorList>
            <person name="Manzoor S."/>
            <person name="Abbas S."/>
            <person name="Arshad M."/>
            <person name="Li W.J."/>
            <person name="Ahmed I."/>
        </authorList>
    </citation>
    <scope>NUCLEOTIDE SEQUENCE [LARGE SCALE GENOMIC DNA]</scope>
    <source>
        <strain evidence="1 2">KACC 15558</strain>
    </source>
</reference>
<protein>
    <submittedName>
        <fullName evidence="1">Uncharacterized protein</fullName>
    </submittedName>
</protein>
<name>A0ABP9U2T0_9MICO</name>
<dbReference type="Proteomes" id="UP001498935">
    <property type="component" value="Unassembled WGS sequence"/>
</dbReference>
<comment type="caution">
    <text evidence="1">The sequence shown here is derived from an EMBL/GenBank/DDBJ whole genome shotgun (WGS) entry which is preliminary data.</text>
</comment>
<dbReference type="RefSeq" id="WP_342037171.1">
    <property type="nucleotide sequence ID" value="NZ_BAABBK010000002.1"/>
</dbReference>
<gene>
    <name evidence="1" type="ORF">KACC15558_06150</name>
</gene>
<organism evidence="1 2">
    <name type="scientific">Brevibacterium ammoniilyticum</name>
    <dbReference type="NCBI Taxonomy" id="1046555"/>
    <lineage>
        <taxon>Bacteria</taxon>
        <taxon>Bacillati</taxon>
        <taxon>Actinomycetota</taxon>
        <taxon>Actinomycetes</taxon>
        <taxon>Micrococcales</taxon>
        <taxon>Brevibacteriaceae</taxon>
        <taxon>Brevibacterium</taxon>
    </lineage>
</organism>
<evidence type="ECO:0000313" key="1">
    <source>
        <dbReference type="EMBL" id="GAA5339575.1"/>
    </source>
</evidence>
<dbReference type="EMBL" id="BAABNP010000002">
    <property type="protein sequence ID" value="GAA5339575.1"/>
    <property type="molecule type" value="Genomic_DNA"/>
</dbReference>
<evidence type="ECO:0000313" key="2">
    <source>
        <dbReference type="Proteomes" id="UP001498935"/>
    </source>
</evidence>
<proteinExistence type="predicted"/>
<keyword evidence="2" id="KW-1185">Reference proteome</keyword>